<feature type="transmembrane region" description="Helical" evidence="5">
    <location>
        <begin position="119"/>
        <end position="138"/>
    </location>
</feature>
<dbReference type="PANTHER" id="PTHR37422">
    <property type="entry name" value="TEICHURONIC ACID BIOSYNTHESIS PROTEIN TUAE"/>
    <property type="match status" value="1"/>
</dbReference>
<dbReference type="PANTHER" id="PTHR37422:SF13">
    <property type="entry name" value="LIPOPOLYSACCHARIDE BIOSYNTHESIS PROTEIN PA4999-RELATED"/>
    <property type="match status" value="1"/>
</dbReference>
<dbReference type="OrthoDB" id="183992at2"/>
<dbReference type="AlphaFoldDB" id="A0A4R7RTG4"/>
<organism evidence="7 8">
    <name type="scientific">Prosthecobacter fusiformis</name>
    <dbReference type="NCBI Taxonomy" id="48464"/>
    <lineage>
        <taxon>Bacteria</taxon>
        <taxon>Pseudomonadati</taxon>
        <taxon>Verrucomicrobiota</taxon>
        <taxon>Verrucomicrobiia</taxon>
        <taxon>Verrucomicrobiales</taxon>
        <taxon>Verrucomicrobiaceae</taxon>
        <taxon>Prosthecobacter</taxon>
    </lineage>
</organism>
<dbReference type="EMBL" id="SOCA01000006">
    <property type="protein sequence ID" value="TDU68075.1"/>
    <property type="molecule type" value="Genomic_DNA"/>
</dbReference>
<keyword evidence="3 5" id="KW-1133">Transmembrane helix</keyword>
<dbReference type="GO" id="GO:0016020">
    <property type="term" value="C:membrane"/>
    <property type="evidence" value="ECO:0007669"/>
    <property type="project" value="UniProtKB-SubCell"/>
</dbReference>
<reference evidence="7 8" key="1">
    <citation type="submission" date="2019-03" db="EMBL/GenBank/DDBJ databases">
        <title>Genomic Encyclopedia of Archaeal and Bacterial Type Strains, Phase II (KMG-II): from individual species to whole genera.</title>
        <authorList>
            <person name="Goeker M."/>
        </authorList>
    </citation>
    <scope>NUCLEOTIDE SEQUENCE [LARGE SCALE GENOMIC DNA]</scope>
    <source>
        <strain evidence="7 8">ATCC 25309</strain>
    </source>
</reference>
<evidence type="ECO:0000256" key="3">
    <source>
        <dbReference type="ARBA" id="ARBA00022989"/>
    </source>
</evidence>
<gene>
    <name evidence="7" type="ORF">EI77_03192</name>
</gene>
<feature type="domain" description="O-antigen ligase-related" evidence="6">
    <location>
        <begin position="213"/>
        <end position="352"/>
    </location>
</feature>
<evidence type="ECO:0000256" key="2">
    <source>
        <dbReference type="ARBA" id="ARBA00022692"/>
    </source>
</evidence>
<comment type="caution">
    <text evidence="7">The sequence shown here is derived from an EMBL/GenBank/DDBJ whole genome shotgun (WGS) entry which is preliminary data.</text>
</comment>
<dbReference type="GO" id="GO:0016874">
    <property type="term" value="F:ligase activity"/>
    <property type="evidence" value="ECO:0007669"/>
    <property type="project" value="UniProtKB-KW"/>
</dbReference>
<sequence length="422" mass="44927">MPSMFSARSPFPSQAHAPAGALASVSSDPLSHRLVIWICGSILGLLAADVIIGAYNAGISPLKPALFTVTAFAACVGLPLLAGLRFAPISLLILLLPAVRLFDAALLSRSVTSLQGQAGMDHLRVMIAIVAILTVLSTDPGLRAARWAAILAMFMTTGSEIAEMLGLAKFSSIQGRYAGFNSHPNFPPVLLCEMLGITFALCRSFKINCLLIGVAFVGVALTYGRSGFIVLVLMSGAYVLLNARKNLPFLLLMAALAIPAAGVGFAVLQSRTQQGILKDKNTSERLQAIYDLDFEKLKSPERAKDLADAWEGVMKKPLLGHGTGVSGVLWAPHNEYVSIWLELGIPGLLIFVGTLGTLVVRSVMTGGRAGYLLFAIIAYTPAGQGRIEMPHYYLALSTAAFMLWPQRFRFALTSPKPAESAG</sequence>
<evidence type="ECO:0000313" key="7">
    <source>
        <dbReference type="EMBL" id="TDU68075.1"/>
    </source>
</evidence>
<keyword evidence="2 5" id="KW-0812">Transmembrane</keyword>
<dbReference type="InterPro" id="IPR051533">
    <property type="entry name" value="WaaL-like"/>
</dbReference>
<evidence type="ECO:0000259" key="6">
    <source>
        <dbReference type="Pfam" id="PF04932"/>
    </source>
</evidence>
<keyword evidence="7" id="KW-0436">Ligase</keyword>
<evidence type="ECO:0000256" key="4">
    <source>
        <dbReference type="ARBA" id="ARBA00023136"/>
    </source>
</evidence>
<name>A0A4R7RTG4_9BACT</name>
<comment type="subcellular location">
    <subcellularLocation>
        <location evidence="1">Membrane</location>
        <topology evidence="1">Multi-pass membrane protein</topology>
    </subcellularLocation>
</comment>
<protein>
    <submittedName>
        <fullName evidence="7">O-antigen ligase-like membrane protein</fullName>
    </submittedName>
</protein>
<evidence type="ECO:0000256" key="5">
    <source>
        <dbReference type="SAM" id="Phobius"/>
    </source>
</evidence>
<accession>A0A4R7RTG4</accession>
<feature type="transmembrane region" description="Helical" evidence="5">
    <location>
        <begin position="64"/>
        <end position="82"/>
    </location>
</feature>
<keyword evidence="4 5" id="KW-0472">Membrane</keyword>
<feature type="transmembrane region" description="Helical" evidence="5">
    <location>
        <begin position="248"/>
        <end position="268"/>
    </location>
</feature>
<proteinExistence type="predicted"/>
<dbReference type="InterPro" id="IPR007016">
    <property type="entry name" value="O-antigen_ligase-rel_domated"/>
</dbReference>
<dbReference type="Proteomes" id="UP000295662">
    <property type="component" value="Unassembled WGS sequence"/>
</dbReference>
<feature type="transmembrane region" description="Helical" evidence="5">
    <location>
        <begin position="34"/>
        <end position="52"/>
    </location>
</feature>
<feature type="transmembrane region" description="Helical" evidence="5">
    <location>
        <begin position="339"/>
        <end position="360"/>
    </location>
</feature>
<evidence type="ECO:0000256" key="1">
    <source>
        <dbReference type="ARBA" id="ARBA00004141"/>
    </source>
</evidence>
<evidence type="ECO:0000313" key="8">
    <source>
        <dbReference type="Proteomes" id="UP000295662"/>
    </source>
</evidence>
<keyword evidence="8" id="KW-1185">Reference proteome</keyword>
<dbReference type="Pfam" id="PF04932">
    <property type="entry name" value="Wzy_C"/>
    <property type="match status" value="1"/>
</dbReference>